<dbReference type="PANTHER" id="PTHR23308">
    <property type="entry name" value="NUCLEAR INHIBITOR OF PROTEIN PHOSPHATASE-1"/>
    <property type="match status" value="1"/>
</dbReference>
<dbReference type="OrthoDB" id="277520at2"/>
<dbReference type="SUPFAM" id="SSF49879">
    <property type="entry name" value="SMAD/FHA domain"/>
    <property type="match status" value="1"/>
</dbReference>
<dbReference type="AlphaFoldDB" id="A0A5C5UEM7"/>
<comment type="caution">
    <text evidence="4">The sequence shown here is derived from an EMBL/GenBank/DDBJ whole genome shotgun (WGS) entry which is preliminary data.</text>
</comment>
<feature type="domain" description="FHA" evidence="3">
    <location>
        <begin position="83"/>
        <end position="132"/>
    </location>
</feature>
<dbReference type="Gene3D" id="2.60.200.20">
    <property type="match status" value="1"/>
</dbReference>
<dbReference type="InterPro" id="IPR000253">
    <property type="entry name" value="FHA_dom"/>
</dbReference>
<evidence type="ECO:0000259" key="3">
    <source>
        <dbReference type="PROSITE" id="PS50006"/>
    </source>
</evidence>
<organism evidence="4 5">
    <name type="scientific">Corynebacterium canis</name>
    <dbReference type="NCBI Taxonomy" id="679663"/>
    <lineage>
        <taxon>Bacteria</taxon>
        <taxon>Bacillati</taxon>
        <taxon>Actinomycetota</taxon>
        <taxon>Actinomycetes</taxon>
        <taxon>Mycobacteriales</taxon>
        <taxon>Corynebacteriaceae</taxon>
        <taxon>Corynebacterium</taxon>
    </lineage>
</organism>
<dbReference type="Pfam" id="PF00498">
    <property type="entry name" value="FHA"/>
    <property type="match status" value="1"/>
</dbReference>
<keyword evidence="2" id="KW-0812">Transmembrane</keyword>
<accession>A0A5C5UEM7</accession>
<keyword evidence="2" id="KW-0472">Membrane</keyword>
<dbReference type="PROSITE" id="PS50006">
    <property type="entry name" value="FHA_DOMAIN"/>
    <property type="match status" value="1"/>
</dbReference>
<name>A0A5C5UEM7_9CORY</name>
<keyword evidence="1" id="KW-0597">Phosphoprotein</keyword>
<dbReference type="SMART" id="SM00240">
    <property type="entry name" value="FHA"/>
    <property type="match status" value="1"/>
</dbReference>
<protein>
    <submittedName>
        <fullName evidence="4">FHA domain-containing protein</fullName>
    </submittedName>
</protein>
<feature type="transmembrane region" description="Helical" evidence="2">
    <location>
        <begin position="6"/>
        <end position="25"/>
    </location>
</feature>
<dbReference type="InterPro" id="IPR050923">
    <property type="entry name" value="Cell_Proc_Reg/RNA_Proc"/>
</dbReference>
<dbReference type="RefSeq" id="WP_146324966.1">
    <property type="nucleotide sequence ID" value="NZ_BAABLR010000069.1"/>
</dbReference>
<keyword evidence="5" id="KW-1185">Reference proteome</keyword>
<dbReference type="InterPro" id="IPR008984">
    <property type="entry name" value="SMAD_FHA_dom_sf"/>
</dbReference>
<sequence length="155" mass="17040">MDTFVLFAFRIGLLVLLWFFIFMALRALRADAKVASAGGGIPGIGAAPPRSGSGSKSAPARILMVVEGPLQGTYVEIDNVDEITLGRSQDCSFPINDDYASAQHVRMFRRGSDWFVEDLDSRNGTYINGYRIDRPERVDTGVDIVIGRTTVRLEP</sequence>
<evidence type="ECO:0000256" key="1">
    <source>
        <dbReference type="ARBA" id="ARBA00022553"/>
    </source>
</evidence>
<dbReference type="Proteomes" id="UP000320791">
    <property type="component" value="Unassembled WGS sequence"/>
</dbReference>
<evidence type="ECO:0000313" key="5">
    <source>
        <dbReference type="Proteomes" id="UP000320791"/>
    </source>
</evidence>
<evidence type="ECO:0000256" key="2">
    <source>
        <dbReference type="SAM" id="Phobius"/>
    </source>
</evidence>
<gene>
    <name evidence="4" type="ORF">FRX94_09525</name>
</gene>
<evidence type="ECO:0000313" key="4">
    <source>
        <dbReference type="EMBL" id="TWT23900.1"/>
    </source>
</evidence>
<reference evidence="4 5" key="1">
    <citation type="submission" date="2019-08" db="EMBL/GenBank/DDBJ databases">
        <authorList>
            <person name="Lei W."/>
        </authorList>
    </citation>
    <scope>NUCLEOTIDE SEQUENCE [LARGE SCALE GENOMIC DNA]</scope>
    <source>
        <strain evidence="4 5">CCUG 58627</strain>
    </source>
</reference>
<dbReference type="EMBL" id="VOHM01000022">
    <property type="protein sequence ID" value="TWT23900.1"/>
    <property type="molecule type" value="Genomic_DNA"/>
</dbReference>
<proteinExistence type="predicted"/>
<keyword evidence="2" id="KW-1133">Transmembrane helix</keyword>